<keyword evidence="2" id="KW-1185">Reference proteome</keyword>
<evidence type="ECO:0008006" key="3">
    <source>
        <dbReference type="Google" id="ProtNLM"/>
    </source>
</evidence>
<protein>
    <recommendedName>
        <fullName evidence="3">DUF2267 domain-containing protein</fullName>
    </recommendedName>
</protein>
<reference evidence="2" key="1">
    <citation type="submission" date="2024-03" db="EMBL/GenBank/DDBJ databases">
        <title>Chitinophaga horti sp. nov., isolated from garden soil.</title>
        <authorList>
            <person name="Lee D.S."/>
            <person name="Han D.M."/>
            <person name="Baek J.H."/>
            <person name="Choi D.G."/>
            <person name="Jeon J.H."/>
            <person name="Jeon C.O."/>
        </authorList>
    </citation>
    <scope>NUCLEOTIDE SEQUENCE [LARGE SCALE GENOMIC DNA]</scope>
    <source>
        <strain evidence="2">GPA1</strain>
    </source>
</reference>
<evidence type="ECO:0000313" key="2">
    <source>
        <dbReference type="Proteomes" id="UP001485459"/>
    </source>
</evidence>
<sequence length="66" mass="7117">MQELIQQVKDKAGINDEQAAKAIEAVKDFVKSKLPQMIAGNVDVWFAGMAGGAQPQKPDAAEDFLD</sequence>
<name>A0ABZ2YII5_9BACT</name>
<organism evidence="1 2">
    <name type="scientific">Chitinophaga pollutisoli</name>
    <dbReference type="NCBI Taxonomy" id="3133966"/>
    <lineage>
        <taxon>Bacteria</taxon>
        <taxon>Pseudomonadati</taxon>
        <taxon>Bacteroidota</taxon>
        <taxon>Chitinophagia</taxon>
        <taxon>Chitinophagales</taxon>
        <taxon>Chitinophagaceae</taxon>
        <taxon>Chitinophaga</taxon>
    </lineage>
</organism>
<dbReference type="Proteomes" id="UP001485459">
    <property type="component" value="Chromosome"/>
</dbReference>
<dbReference type="EMBL" id="CP149822">
    <property type="protein sequence ID" value="WZN39519.1"/>
    <property type="molecule type" value="Genomic_DNA"/>
</dbReference>
<gene>
    <name evidence="1" type="ORF">WJU16_16065</name>
</gene>
<dbReference type="RefSeq" id="WP_341834499.1">
    <property type="nucleotide sequence ID" value="NZ_CP149822.1"/>
</dbReference>
<evidence type="ECO:0000313" key="1">
    <source>
        <dbReference type="EMBL" id="WZN39519.1"/>
    </source>
</evidence>
<proteinExistence type="predicted"/>
<accession>A0ABZ2YII5</accession>